<evidence type="ECO:0000256" key="3">
    <source>
        <dbReference type="ARBA" id="ARBA00011486"/>
    </source>
</evidence>
<dbReference type="Proteomes" id="UP000799441">
    <property type="component" value="Unassembled WGS sequence"/>
</dbReference>
<dbReference type="Gene3D" id="3.40.630.60">
    <property type="match status" value="1"/>
</dbReference>
<keyword evidence="5" id="KW-0688">Ribosomal frameshifting</keyword>
<dbReference type="GO" id="GO:0045732">
    <property type="term" value="P:positive regulation of protein catabolic process"/>
    <property type="evidence" value="ECO:0007669"/>
    <property type="project" value="TreeGrafter"/>
</dbReference>
<dbReference type="PANTHER" id="PTHR10279">
    <property type="entry name" value="ORNITHINE DECARBOXYLASE ANTIZYME"/>
    <property type="match status" value="1"/>
</dbReference>
<evidence type="ECO:0000256" key="6">
    <source>
        <dbReference type="SAM" id="MobiDB-lite"/>
    </source>
</evidence>
<keyword evidence="8" id="KW-1185">Reference proteome</keyword>
<feature type="compositionally biased region" description="Basic residues" evidence="6">
    <location>
        <begin position="39"/>
        <end position="52"/>
    </location>
</feature>
<feature type="region of interest" description="Disordered" evidence="6">
    <location>
        <begin position="20"/>
        <end position="58"/>
    </location>
</feature>
<feature type="compositionally biased region" description="Low complexity" evidence="6">
    <location>
        <begin position="100"/>
        <end position="115"/>
    </location>
</feature>
<evidence type="ECO:0000256" key="4">
    <source>
        <dbReference type="ARBA" id="ARBA00017712"/>
    </source>
</evidence>
<protein>
    <recommendedName>
        <fullName evidence="4">Ornithine decarboxylase antizyme</fullName>
    </recommendedName>
</protein>
<comment type="subunit">
    <text evidence="3">Interacts with ODC and thereby sterically blocks ODC homodimerization.</text>
</comment>
<dbReference type="GO" id="GO:0005634">
    <property type="term" value="C:nucleus"/>
    <property type="evidence" value="ECO:0007669"/>
    <property type="project" value="TreeGrafter"/>
</dbReference>
<name>A0A9P4Q855_9PEZI</name>
<evidence type="ECO:0000256" key="5">
    <source>
        <dbReference type="ARBA" id="ARBA00022758"/>
    </source>
</evidence>
<evidence type="ECO:0000313" key="7">
    <source>
        <dbReference type="EMBL" id="KAF2722358.1"/>
    </source>
</evidence>
<organism evidence="7 8">
    <name type="scientific">Polychaeton citri CBS 116435</name>
    <dbReference type="NCBI Taxonomy" id="1314669"/>
    <lineage>
        <taxon>Eukaryota</taxon>
        <taxon>Fungi</taxon>
        <taxon>Dikarya</taxon>
        <taxon>Ascomycota</taxon>
        <taxon>Pezizomycotina</taxon>
        <taxon>Dothideomycetes</taxon>
        <taxon>Dothideomycetidae</taxon>
        <taxon>Capnodiales</taxon>
        <taxon>Capnodiaceae</taxon>
        <taxon>Polychaeton</taxon>
    </lineage>
</organism>
<dbReference type="OrthoDB" id="5959761at2759"/>
<dbReference type="GO" id="GO:0005737">
    <property type="term" value="C:cytoplasm"/>
    <property type="evidence" value="ECO:0007669"/>
    <property type="project" value="TreeGrafter"/>
</dbReference>
<dbReference type="GO" id="GO:0075523">
    <property type="term" value="P:viral translational frameshifting"/>
    <property type="evidence" value="ECO:0007669"/>
    <property type="project" value="UniProtKB-KW"/>
</dbReference>
<evidence type="ECO:0000256" key="1">
    <source>
        <dbReference type="ARBA" id="ARBA00002307"/>
    </source>
</evidence>
<dbReference type="InterPro" id="IPR016181">
    <property type="entry name" value="Acyl_CoA_acyltransferase"/>
</dbReference>
<comment type="caution">
    <text evidence="7">The sequence shown here is derived from an EMBL/GenBank/DDBJ whole genome shotgun (WGS) entry which is preliminary data.</text>
</comment>
<dbReference type="InterPro" id="IPR002993">
    <property type="entry name" value="ODC_AZ"/>
</dbReference>
<evidence type="ECO:0000256" key="2">
    <source>
        <dbReference type="ARBA" id="ARBA00008796"/>
    </source>
</evidence>
<feature type="region of interest" description="Disordered" evidence="6">
    <location>
        <begin position="99"/>
        <end position="148"/>
    </location>
</feature>
<dbReference type="SUPFAM" id="SSF55729">
    <property type="entry name" value="Acyl-CoA N-acyltransferases (Nat)"/>
    <property type="match status" value="1"/>
</dbReference>
<dbReference type="AlphaFoldDB" id="A0A9P4Q855"/>
<sequence length="269" mass="29788">MPYQNIPCTGPLLERGGWFEVPSGVPSPPSSPDLATATSRRRQGAQSKKTRSRTGDAAHHITEECERLFCETLKAVFLVEKNTDLENSLVMDAHIEDSNIGSSSSDSSSDSSISGFALQPPPATATRTPYGLATPSSSPDTMPLKPRGSRRSTAFVHEYVEMWDYIGGGHFRGFVGEQDGERSMFIFFDKEVIGKDQKPGLMALLELASTHHFECDQLLVAVDREADEEDAKDVIRNLGWVGFELTMLDQWASCRDCMSDRWIFLSMDV</sequence>
<dbReference type="EMBL" id="MU003783">
    <property type="protein sequence ID" value="KAF2722358.1"/>
    <property type="molecule type" value="Genomic_DNA"/>
</dbReference>
<accession>A0A9P4Q855</accession>
<dbReference type="GO" id="GO:0008073">
    <property type="term" value="F:ornithine decarboxylase inhibitor activity"/>
    <property type="evidence" value="ECO:0007669"/>
    <property type="project" value="InterPro"/>
</dbReference>
<dbReference type="Pfam" id="PF02100">
    <property type="entry name" value="ODC_AZ"/>
    <property type="match status" value="1"/>
</dbReference>
<gene>
    <name evidence="7" type="ORF">K431DRAFT_311841</name>
</gene>
<comment type="function">
    <text evidence="1">Ornithine decarboxylase (ODC) antizyme protein that negatively regulates ODC activity and intracellular polyamine biosynthesis in response to increased intracellular polyamine levels. Binds to ODC monomers, inhibiting the assembly of the functional ODC homodimer, and targets the monomers for ubiquitin-independent proteolytic destruction by the 26S proteasome.</text>
</comment>
<proteinExistence type="inferred from homology"/>
<evidence type="ECO:0000313" key="8">
    <source>
        <dbReference type="Proteomes" id="UP000799441"/>
    </source>
</evidence>
<comment type="similarity">
    <text evidence="2">Belongs to the ODC antizyme family.</text>
</comment>
<dbReference type="PANTHER" id="PTHR10279:SF10">
    <property type="entry name" value="ORNITHINE DECARBOXYLASE ANTIZYME"/>
    <property type="match status" value="1"/>
</dbReference>
<dbReference type="InterPro" id="IPR038581">
    <property type="entry name" value="ODC_AZ_sf"/>
</dbReference>
<reference evidence="7" key="1">
    <citation type="journal article" date="2020" name="Stud. Mycol.">
        <title>101 Dothideomycetes genomes: a test case for predicting lifestyles and emergence of pathogens.</title>
        <authorList>
            <person name="Haridas S."/>
            <person name="Albert R."/>
            <person name="Binder M."/>
            <person name="Bloem J."/>
            <person name="Labutti K."/>
            <person name="Salamov A."/>
            <person name="Andreopoulos B."/>
            <person name="Baker S."/>
            <person name="Barry K."/>
            <person name="Bills G."/>
            <person name="Bluhm B."/>
            <person name="Cannon C."/>
            <person name="Castanera R."/>
            <person name="Culley D."/>
            <person name="Daum C."/>
            <person name="Ezra D."/>
            <person name="Gonzalez J."/>
            <person name="Henrissat B."/>
            <person name="Kuo A."/>
            <person name="Liang C."/>
            <person name="Lipzen A."/>
            <person name="Lutzoni F."/>
            <person name="Magnuson J."/>
            <person name="Mondo S."/>
            <person name="Nolan M."/>
            <person name="Ohm R."/>
            <person name="Pangilinan J."/>
            <person name="Park H.-J."/>
            <person name="Ramirez L."/>
            <person name="Alfaro M."/>
            <person name="Sun H."/>
            <person name="Tritt A."/>
            <person name="Yoshinaga Y."/>
            <person name="Zwiers L.-H."/>
            <person name="Turgeon B."/>
            <person name="Goodwin S."/>
            <person name="Spatafora J."/>
            <person name="Crous P."/>
            <person name="Grigoriev I."/>
        </authorList>
    </citation>
    <scope>NUCLEOTIDE SEQUENCE</scope>
    <source>
        <strain evidence="7">CBS 116435</strain>
    </source>
</reference>